<evidence type="ECO:0000256" key="3">
    <source>
        <dbReference type="ARBA" id="ARBA00022737"/>
    </source>
</evidence>
<dbReference type="InterPro" id="IPR019734">
    <property type="entry name" value="TPR_rpt"/>
</dbReference>
<keyword evidence="2" id="KW-0812">Transmembrane</keyword>
<gene>
    <name evidence="11" type="ORF">AWRI3578_g2204</name>
</gene>
<evidence type="ECO:0000256" key="4">
    <source>
        <dbReference type="ARBA" id="ARBA00022787"/>
    </source>
</evidence>
<evidence type="ECO:0000256" key="1">
    <source>
        <dbReference type="ARBA" id="ARBA00004572"/>
    </source>
</evidence>
<dbReference type="PANTHER" id="PTHR46208:SF1">
    <property type="entry name" value="MITOCHONDRIAL IMPORT RECEPTOR SUBUNIT TOM70"/>
    <property type="match status" value="1"/>
</dbReference>
<evidence type="ECO:0000256" key="9">
    <source>
        <dbReference type="ARBA" id="ARBA00038030"/>
    </source>
</evidence>
<evidence type="ECO:0000313" key="11">
    <source>
        <dbReference type="EMBL" id="OEJ88243.1"/>
    </source>
</evidence>
<evidence type="ECO:0000256" key="8">
    <source>
        <dbReference type="ARBA" id="ARBA00023136"/>
    </source>
</evidence>
<protein>
    <submittedName>
        <fullName evidence="11">Mitochondrial import receptor subunit TOM70</fullName>
    </submittedName>
</protein>
<keyword evidence="6" id="KW-1133">Transmembrane helix</keyword>
<keyword evidence="3" id="KW-0677">Repeat</keyword>
<evidence type="ECO:0000256" key="6">
    <source>
        <dbReference type="ARBA" id="ARBA00022989"/>
    </source>
</evidence>
<evidence type="ECO:0000256" key="2">
    <source>
        <dbReference type="ARBA" id="ARBA00022692"/>
    </source>
</evidence>
<evidence type="ECO:0000256" key="10">
    <source>
        <dbReference type="SAM" id="MobiDB-lite"/>
    </source>
</evidence>
<dbReference type="GO" id="GO:0030943">
    <property type="term" value="F:mitochondrion targeting sequence binding"/>
    <property type="evidence" value="ECO:0007669"/>
    <property type="project" value="TreeGrafter"/>
</dbReference>
<evidence type="ECO:0000256" key="5">
    <source>
        <dbReference type="ARBA" id="ARBA00022803"/>
    </source>
</evidence>
<name>A0A1E5RNJ3_9ASCO</name>
<keyword evidence="7" id="KW-0496">Mitochondrion</keyword>
<accession>A0A1E5RNJ3</accession>
<organism evidence="11 12">
    <name type="scientific">Hanseniaspora opuntiae</name>
    <dbReference type="NCBI Taxonomy" id="211096"/>
    <lineage>
        <taxon>Eukaryota</taxon>
        <taxon>Fungi</taxon>
        <taxon>Dikarya</taxon>
        <taxon>Ascomycota</taxon>
        <taxon>Saccharomycotina</taxon>
        <taxon>Saccharomycetes</taxon>
        <taxon>Saccharomycodales</taxon>
        <taxon>Saccharomycodaceae</taxon>
        <taxon>Hanseniaspora</taxon>
    </lineage>
</organism>
<dbReference type="GO" id="GO:0030150">
    <property type="term" value="P:protein import into mitochondrial matrix"/>
    <property type="evidence" value="ECO:0007669"/>
    <property type="project" value="TreeGrafter"/>
</dbReference>
<comment type="caution">
    <text evidence="11">The sequence shown here is derived from an EMBL/GenBank/DDBJ whole genome shotgun (WGS) entry which is preliminary data.</text>
</comment>
<evidence type="ECO:0000256" key="7">
    <source>
        <dbReference type="ARBA" id="ARBA00023128"/>
    </source>
</evidence>
<comment type="similarity">
    <text evidence="9">Belongs to the Tom70 family.</text>
</comment>
<dbReference type="GO" id="GO:0008320">
    <property type="term" value="F:protein transmembrane transporter activity"/>
    <property type="evidence" value="ECO:0007669"/>
    <property type="project" value="TreeGrafter"/>
</dbReference>
<comment type="subcellular location">
    <subcellularLocation>
        <location evidence="1">Mitochondrion outer membrane</location>
        <topology evidence="1">Single-pass membrane protein</topology>
    </subcellularLocation>
</comment>
<keyword evidence="12" id="KW-1185">Reference proteome</keyword>
<dbReference type="GO" id="GO:0005741">
    <property type="term" value="C:mitochondrial outer membrane"/>
    <property type="evidence" value="ECO:0007669"/>
    <property type="project" value="UniProtKB-SubCell"/>
</dbReference>
<dbReference type="OrthoDB" id="2942533at2759"/>
<dbReference type="EMBL" id="LPNL01000004">
    <property type="protein sequence ID" value="OEJ88243.1"/>
    <property type="molecule type" value="Genomic_DNA"/>
</dbReference>
<sequence length="593" mass="67040">MSEENNTVSFFTKHKTAIIATAVCLGAAVTSAYTIYNNKKSDVPSSSDNSIKKKKKKENQKLKKQQEKEAIISTHSIDKYGLKFIPNSTAVDITGLSEQERKQKAAKIKLDANALFKENQFKDAILYYTWAIQLYPDEVYYSNRSVCYLKLNQLEKAVKDCTSALEKKPMYPKCLLRRANCYESLGKYEDAVFDLSCLVLMEYEPQTVQALLEKNQDLASDEAMTESIKNQPHVLANFSDIASFFSTLTSLKKNAKIIDDKNLNEVIDLLYGETAEDISKCDELISSYVENDGKKMSNFSDAVKCYIYAIASSLTFFKVLPQLSMEYIEKSLSYEKNAFNLVMFALINSENSPSSKDASELFNEAIDIDQSDASALYHKAQFLAMVDETQLKAISNLFIQVLEIDETFVFAEIQLCLLAYKQNPESQDYMTRFSSLIRKYPDNAQVRVCYAEVLAMKPENINEAVAQLESVLSNTKISGLEKVGAMVLRVHTYLSDPQTAMGDLAFANTLLKDAYDLDKTNYKVLNCIGQVKLQNPATVNEGLELLTKAIDYTQGPLEKKQLIRLVQMSRLQFKLIQHPTWGPLFIETTQRAM</sequence>
<dbReference type="Gene3D" id="1.25.40.10">
    <property type="entry name" value="Tetratricopeptide repeat domain"/>
    <property type="match status" value="2"/>
</dbReference>
<dbReference type="Proteomes" id="UP000095605">
    <property type="component" value="Unassembled WGS sequence"/>
</dbReference>
<keyword evidence="4" id="KW-1000">Mitochondrion outer membrane</keyword>
<evidence type="ECO:0000313" key="12">
    <source>
        <dbReference type="Proteomes" id="UP000095605"/>
    </source>
</evidence>
<keyword evidence="11" id="KW-0675">Receptor</keyword>
<keyword evidence="8" id="KW-0472">Membrane</keyword>
<dbReference type="AlphaFoldDB" id="A0A1E5RNJ3"/>
<keyword evidence="5" id="KW-0802">TPR repeat</keyword>
<dbReference type="SMART" id="SM00028">
    <property type="entry name" value="TPR"/>
    <property type="match status" value="3"/>
</dbReference>
<proteinExistence type="inferred from homology"/>
<reference evidence="12" key="1">
    <citation type="journal article" date="2016" name="Genome Announc.">
        <title>Genome sequences of three species of Hanseniaspora isolated from spontaneous wine fermentations.</title>
        <authorList>
            <person name="Sternes P.R."/>
            <person name="Lee D."/>
            <person name="Kutyna D.R."/>
            <person name="Borneman A.R."/>
        </authorList>
    </citation>
    <scope>NUCLEOTIDE SEQUENCE [LARGE SCALE GENOMIC DNA]</scope>
    <source>
        <strain evidence="12">AWRI3578</strain>
    </source>
</reference>
<feature type="region of interest" description="Disordered" evidence="10">
    <location>
        <begin position="41"/>
        <end position="65"/>
    </location>
</feature>
<dbReference type="PANTHER" id="PTHR46208">
    <property type="entry name" value="MITOCHONDRIAL IMPORT RECEPTOR SUBUNIT TOM70"/>
    <property type="match status" value="1"/>
</dbReference>
<dbReference type="GO" id="GO:0045039">
    <property type="term" value="P:protein insertion into mitochondrial inner membrane"/>
    <property type="evidence" value="ECO:0007669"/>
    <property type="project" value="TreeGrafter"/>
</dbReference>
<dbReference type="SUPFAM" id="SSF48452">
    <property type="entry name" value="TPR-like"/>
    <property type="match status" value="2"/>
</dbReference>
<dbReference type="InterPro" id="IPR011990">
    <property type="entry name" value="TPR-like_helical_dom_sf"/>
</dbReference>